<sequence length="51" mass="5547">MMAMLFAQRVILGKNTFDQVPALLKQQVATILIDECGLPELVPVQFGGTAE</sequence>
<comment type="caution">
    <text evidence="1">The sequence shown here is derived from an EMBL/GenBank/DDBJ whole genome shotgun (WGS) entry which is preliminary data.</text>
</comment>
<proteinExistence type="predicted"/>
<dbReference type="Proteomes" id="UP000824160">
    <property type="component" value="Unassembled WGS sequence"/>
</dbReference>
<protein>
    <submittedName>
        <fullName evidence="1">Uncharacterized protein</fullName>
    </submittedName>
</protein>
<reference evidence="1" key="2">
    <citation type="journal article" date="2021" name="PeerJ">
        <title>Extensive microbial diversity within the chicken gut microbiome revealed by metagenomics and culture.</title>
        <authorList>
            <person name="Gilroy R."/>
            <person name="Ravi A."/>
            <person name="Getino M."/>
            <person name="Pursley I."/>
            <person name="Horton D.L."/>
            <person name="Alikhan N.F."/>
            <person name="Baker D."/>
            <person name="Gharbi K."/>
            <person name="Hall N."/>
            <person name="Watson M."/>
            <person name="Adriaenssens E.M."/>
            <person name="Foster-Nyarko E."/>
            <person name="Jarju S."/>
            <person name="Secka A."/>
            <person name="Antonio M."/>
            <person name="Oren A."/>
            <person name="Chaudhuri R.R."/>
            <person name="La Ragione R."/>
            <person name="Hildebrand F."/>
            <person name="Pallen M.J."/>
        </authorList>
    </citation>
    <scope>NUCLEOTIDE SEQUENCE</scope>
    <source>
        <strain evidence="1">ChiBcec7-5410</strain>
    </source>
</reference>
<gene>
    <name evidence="1" type="ORF">IAC43_04820</name>
</gene>
<reference evidence="1" key="1">
    <citation type="submission" date="2020-10" db="EMBL/GenBank/DDBJ databases">
        <authorList>
            <person name="Gilroy R."/>
        </authorList>
    </citation>
    <scope>NUCLEOTIDE SEQUENCE</scope>
    <source>
        <strain evidence="1">ChiBcec7-5410</strain>
    </source>
</reference>
<name>A0A9D1H687_9FIRM</name>
<accession>A0A9D1H687</accession>
<evidence type="ECO:0000313" key="1">
    <source>
        <dbReference type="EMBL" id="HIT94485.1"/>
    </source>
</evidence>
<organism evidence="1 2">
    <name type="scientific">Candidatus Faecivivens stercoripullorum</name>
    <dbReference type="NCBI Taxonomy" id="2840805"/>
    <lineage>
        <taxon>Bacteria</taxon>
        <taxon>Bacillati</taxon>
        <taxon>Bacillota</taxon>
        <taxon>Clostridia</taxon>
        <taxon>Eubacteriales</taxon>
        <taxon>Oscillospiraceae</taxon>
        <taxon>Oscillospiraceae incertae sedis</taxon>
        <taxon>Candidatus Faecivivens</taxon>
    </lineage>
</organism>
<evidence type="ECO:0000313" key="2">
    <source>
        <dbReference type="Proteomes" id="UP000824160"/>
    </source>
</evidence>
<dbReference type="EMBL" id="DVLW01000126">
    <property type="protein sequence ID" value="HIT94485.1"/>
    <property type="molecule type" value="Genomic_DNA"/>
</dbReference>
<dbReference type="AlphaFoldDB" id="A0A9D1H687"/>